<dbReference type="InterPro" id="IPR011611">
    <property type="entry name" value="PfkB_dom"/>
</dbReference>
<dbReference type="PANTHER" id="PTHR10584">
    <property type="entry name" value="SUGAR KINASE"/>
    <property type="match status" value="1"/>
</dbReference>
<dbReference type="Pfam" id="PF00294">
    <property type="entry name" value="PfkB"/>
    <property type="match status" value="1"/>
</dbReference>
<dbReference type="PRINTS" id="PR00990">
    <property type="entry name" value="RIBOKINASE"/>
</dbReference>
<reference evidence="6" key="1">
    <citation type="submission" date="2017-07" db="EMBL/GenBank/DDBJ databases">
        <title>Comparative genome mining reveals phylogenetic distribution patterns of secondary metabolites in Amycolatopsis.</title>
        <authorList>
            <person name="Adamek M."/>
            <person name="Alanjary M."/>
            <person name="Sales-Ortells H."/>
            <person name="Goodfellow M."/>
            <person name="Bull A.T."/>
            <person name="Kalinowski J."/>
            <person name="Ziemert N."/>
        </authorList>
    </citation>
    <scope>NUCLEOTIDE SEQUENCE [LARGE SCALE GENOMIC DNA]</scope>
    <source>
        <strain evidence="6">H5</strain>
    </source>
</reference>
<keyword evidence="2 5" id="KW-0418">Kinase</keyword>
<proteinExistence type="predicted"/>
<dbReference type="EMBL" id="NMUL01000026">
    <property type="protein sequence ID" value="OXM64847.1"/>
    <property type="molecule type" value="Genomic_DNA"/>
</dbReference>
<dbReference type="GO" id="GO:0016301">
    <property type="term" value="F:kinase activity"/>
    <property type="evidence" value="ECO:0007669"/>
    <property type="project" value="UniProtKB-KW"/>
</dbReference>
<organism evidence="5 6">
    <name type="scientific">Amycolatopsis vastitatis</name>
    <dbReference type="NCBI Taxonomy" id="1905142"/>
    <lineage>
        <taxon>Bacteria</taxon>
        <taxon>Bacillati</taxon>
        <taxon>Actinomycetota</taxon>
        <taxon>Actinomycetes</taxon>
        <taxon>Pseudonocardiales</taxon>
        <taxon>Pseudonocardiaceae</taxon>
        <taxon>Amycolatopsis</taxon>
    </lineage>
</organism>
<evidence type="ECO:0000259" key="4">
    <source>
        <dbReference type="Pfam" id="PF00294"/>
    </source>
</evidence>
<name>A0A229T0P3_9PSEU</name>
<dbReference type="GO" id="GO:0006796">
    <property type="term" value="P:phosphate-containing compound metabolic process"/>
    <property type="evidence" value="ECO:0007669"/>
    <property type="project" value="UniProtKB-ARBA"/>
</dbReference>
<gene>
    <name evidence="5" type="ORF">CF165_25515</name>
</gene>
<keyword evidence="1" id="KW-0808">Transferase</keyword>
<dbReference type="Proteomes" id="UP000215199">
    <property type="component" value="Unassembled WGS sequence"/>
</dbReference>
<dbReference type="RefSeq" id="WP_093950093.1">
    <property type="nucleotide sequence ID" value="NZ_NMUL01000026.1"/>
</dbReference>
<feature type="domain" description="Carbohydrate kinase PfkB" evidence="4">
    <location>
        <begin position="172"/>
        <end position="458"/>
    </location>
</feature>
<dbReference type="OrthoDB" id="4554146at2"/>
<dbReference type="Gene3D" id="3.40.1190.20">
    <property type="match status" value="1"/>
</dbReference>
<evidence type="ECO:0000313" key="6">
    <source>
        <dbReference type="Proteomes" id="UP000215199"/>
    </source>
</evidence>
<dbReference type="PANTHER" id="PTHR10584:SF166">
    <property type="entry name" value="RIBOKINASE"/>
    <property type="match status" value="1"/>
</dbReference>
<feature type="compositionally biased region" description="Basic and acidic residues" evidence="3">
    <location>
        <begin position="471"/>
        <end position="489"/>
    </location>
</feature>
<dbReference type="InterPro" id="IPR029056">
    <property type="entry name" value="Ribokinase-like"/>
</dbReference>
<dbReference type="GO" id="GO:0005829">
    <property type="term" value="C:cytosol"/>
    <property type="evidence" value="ECO:0007669"/>
    <property type="project" value="TreeGrafter"/>
</dbReference>
<dbReference type="InterPro" id="IPR002139">
    <property type="entry name" value="Ribo/fructo_kinase"/>
</dbReference>
<sequence>MARYDANVEGVRSVFLKLRTRSGLTVERLDATEVDVRLLAELPSVRRHIRETGVSEGEAIVHVVTSVVAALEPADLLIADTALALGVLRARVGERTEVERLYADDLGERRRALAEGWETLHELLGVTPGHPSPTVRSLRGTIEARTLGVLAERCVDDAEPADVESLGETVGFVVVVGSAVTDHVVVSEELPGIGEAVQAESFDVHPGGKGLNLAVAGRRLGLDARLVTAIGGDSQAKDLLQFMRKEGLGTELVKETPGVANPRALVLVGQTGETRYLGWTNETEVSLSREDLRAPRVREAMAAADAVLVTLEPPMETIKWALSAATAQREKPLVLLQASPPRETPQQLYRLLRGVDYLVGREGELRRLLSDPDGPRNVDDLARSLLSLGVGAVCVIESFGCKIRSSVISQDIEGPPVPLDDAPGVREAFSAALIHKLIQEGAGRSREEALRWAIAAMATNPSLDEIAESMPGRDEVERTLETDRILENP</sequence>
<accession>A0A229T0P3</accession>
<evidence type="ECO:0000256" key="1">
    <source>
        <dbReference type="ARBA" id="ARBA00022679"/>
    </source>
</evidence>
<dbReference type="AlphaFoldDB" id="A0A229T0P3"/>
<evidence type="ECO:0000256" key="3">
    <source>
        <dbReference type="SAM" id="MobiDB-lite"/>
    </source>
</evidence>
<comment type="caution">
    <text evidence="5">The sequence shown here is derived from an EMBL/GenBank/DDBJ whole genome shotgun (WGS) entry which is preliminary data.</text>
</comment>
<feature type="region of interest" description="Disordered" evidence="3">
    <location>
        <begin position="470"/>
        <end position="489"/>
    </location>
</feature>
<protein>
    <submittedName>
        <fullName evidence="5">Ribokinase</fullName>
    </submittedName>
</protein>
<dbReference type="SUPFAM" id="SSF53613">
    <property type="entry name" value="Ribokinase-like"/>
    <property type="match status" value="1"/>
</dbReference>
<evidence type="ECO:0000256" key="2">
    <source>
        <dbReference type="ARBA" id="ARBA00022777"/>
    </source>
</evidence>
<keyword evidence="6" id="KW-1185">Reference proteome</keyword>
<evidence type="ECO:0000313" key="5">
    <source>
        <dbReference type="EMBL" id="OXM64847.1"/>
    </source>
</evidence>